<comment type="caution">
    <text evidence="3">The sequence shown here is derived from an EMBL/GenBank/DDBJ whole genome shotgun (WGS) entry which is preliminary data.</text>
</comment>
<name>A0A8J3Y3N3_9ACTN</name>
<dbReference type="Proteomes" id="UP000652013">
    <property type="component" value="Unassembled WGS sequence"/>
</dbReference>
<dbReference type="InterPro" id="IPR000594">
    <property type="entry name" value="ThiF_NAD_FAD-bd"/>
</dbReference>
<feature type="region of interest" description="Disordered" evidence="1">
    <location>
        <begin position="109"/>
        <end position="175"/>
    </location>
</feature>
<dbReference type="Pfam" id="PF00899">
    <property type="entry name" value="ThiF"/>
    <property type="match status" value="1"/>
</dbReference>
<reference evidence="3" key="1">
    <citation type="submission" date="2021-01" db="EMBL/GenBank/DDBJ databases">
        <title>Whole genome shotgun sequence of Spirilliplanes yamanashiensis NBRC 15828.</title>
        <authorList>
            <person name="Komaki H."/>
            <person name="Tamura T."/>
        </authorList>
    </citation>
    <scope>NUCLEOTIDE SEQUENCE</scope>
    <source>
        <strain evidence="3">NBRC 15828</strain>
    </source>
</reference>
<evidence type="ECO:0000313" key="3">
    <source>
        <dbReference type="EMBL" id="GIJ01010.1"/>
    </source>
</evidence>
<evidence type="ECO:0000259" key="2">
    <source>
        <dbReference type="Pfam" id="PF00899"/>
    </source>
</evidence>
<dbReference type="Gene3D" id="3.40.50.720">
    <property type="entry name" value="NAD(P)-binding Rossmann-like Domain"/>
    <property type="match status" value="1"/>
</dbReference>
<sequence>MLRPVLLPGLARTWRDPHTLQLGLDPSRALLLDLPDPRAAVLLDLLDGTRSERAVLTAARHHGLTAADARTLLTALHTAGLVWASPALVPPHLTADTRRRLLSEATALAFHTPPPGRSVLSPASLPPSPASPLPSPASPPNHAAGADRAAAADHAAHGLDGPADHDHASHGLSDTKHRNHADLADRDNARHDHAGHDRAGGADRGHPRRPKAPRPAEARSVPTPATRLRRRAAARVVLAGRGRLAAPIAVLLAAAGVGHVFADVGGSVTPEELAGTPLSGDDVGRPRREAIAEAVGRAAPATVTRPVQRGHATLVVQLGHDEPVALVAAGHAQRRQPYLAVAVQEGTPVVGPLTVPGRTPCLHCIDSHRRDRDPAAPPVGPGSGAEPCAVTTLVAAAAFAVAEILQFVEGGRPETAGATVDVRGAGRLRRRSWPRHPGCGCGAPRGRR</sequence>
<organism evidence="3 4">
    <name type="scientific">Spirilliplanes yamanashiensis</name>
    <dbReference type="NCBI Taxonomy" id="42233"/>
    <lineage>
        <taxon>Bacteria</taxon>
        <taxon>Bacillati</taxon>
        <taxon>Actinomycetota</taxon>
        <taxon>Actinomycetes</taxon>
        <taxon>Micromonosporales</taxon>
        <taxon>Micromonosporaceae</taxon>
        <taxon>Spirilliplanes</taxon>
    </lineage>
</organism>
<evidence type="ECO:0000256" key="1">
    <source>
        <dbReference type="SAM" id="MobiDB-lite"/>
    </source>
</evidence>
<accession>A0A8J3Y3N3</accession>
<dbReference type="GO" id="GO:0008641">
    <property type="term" value="F:ubiquitin-like modifier activating enzyme activity"/>
    <property type="evidence" value="ECO:0007669"/>
    <property type="project" value="InterPro"/>
</dbReference>
<dbReference type="InterPro" id="IPR035985">
    <property type="entry name" value="Ubiquitin-activating_enz"/>
</dbReference>
<dbReference type="EMBL" id="BOOY01000002">
    <property type="protein sequence ID" value="GIJ01010.1"/>
    <property type="molecule type" value="Genomic_DNA"/>
</dbReference>
<gene>
    <name evidence="3" type="ORF">Sya03_03620</name>
</gene>
<feature type="compositionally biased region" description="Pro residues" evidence="1">
    <location>
        <begin position="124"/>
        <end position="139"/>
    </location>
</feature>
<dbReference type="SUPFAM" id="SSF69572">
    <property type="entry name" value="Activating enzymes of the ubiquitin-like proteins"/>
    <property type="match status" value="1"/>
</dbReference>
<feature type="compositionally biased region" description="Low complexity" evidence="1">
    <location>
        <begin position="140"/>
        <end position="149"/>
    </location>
</feature>
<feature type="compositionally biased region" description="Basic and acidic residues" evidence="1">
    <location>
        <begin position="188"/>
        <end position="205"/>
    </location>
</feature>
<dbReference type="AlphaFoldDB" id="A0A8J3Y3N3"/>
<protein>
    <recommendedName>
        <fullName evidence="2">THIF-type NAD/FAD binding fold domain-containing protein</fullName>
    </recommendedName>
</protein>
<feature type="domain" description="THIF-type NAD/FAD binding fold" evidence="2">
    <location>
        <begin position="232"/>
        <end position="424"/>
    </location>
</feature>
<keyword evidence="4" id="KW-1185">Reference proteome</keyword>
<feature type="region of interest" description="Disordered" evidence="1">
    <location>
        <begin position="188"/>
        <end position="227"/>
    </location>
</feature>
<feature type="compositionally biased region" description="Basic and acidic residues" evidence="1">
    <location>
        <begin position="150"/>
        <end position="175"/>
    </location>
</feature>
<evidence type="ECO:0000313" key="4">
    <source>
        <dbReference type="Proteomes" id="UP000652013"/>
    </source>
</evidence>
<proteinExistence type="predicted"/>